<sequence length="519" mass="54746">MSCKSQMRGITSGLYLKSREFFTSLLVAVIVLLSLFILPLSSVHAENGLKAGTQAQVSGTNGDGVRLREQPSSDSGTISMLGETWRVTILGGPFTDSKGNAFYKVEWAGKTGYVMTQYLSRAGTGGIAPGSQVRITGTGGDGVNMRAQPNAGSSLVATLGENWLATVQGGPFKDNQSNSFYKIEWAGKTGYVITDYLIFAGRGATTAAVASNLKIGGQARVSGTDGEGVRMRQQSNPLSGTLAILGETWLVTVLGGPFNDSQGNSYYRVEWTGSVGYISSKYLTTASNNAVAGTGGYMRISNTAGDPIRFRTGAGKQFVENGFVYEGQVLKLLAGPFKDSAGTTWYKLDRNGEVGYVDGAFLQRTNSAATAVTSAPAQAVNQVKAIPAPPTNGSLGSRITNYALQFVGYRYIYAGSSPDIGFDCSGFVYWVMTQVAGVNPGRSAAANLAAGVAVPKDSLQPGDILIFANTYMPGPSHTGIYIGGGRFVHAENESSGVTIDYLNDSYYGPRFYAARRVGV</sequence>
<feature type="region of interest" description="Disordered" evidence="5">
    <location>
        <begin position="54"/>
        <end position="76"/>
    </location>
</feature>
<dbReference type="InterPro" id="IPR038765">
    <property type="entry name" value="Papain-like_cys_pep_sf"/>
</dbReference>
<dbReference type="RefSeq" id="WP_341470979.1">
    <property type="nucleotide sequence ID" value="NZ_CP128400.1"/>
</dbReference>
<dbReference type="Proteomes" id="UP000521676">
    <property type="component" value="Unassembled WGS sequence"/>
</dbReference>
<proteinExistence type="inferred from homology"/>
<dbReference type="Proteomes" id="UP001431572">
    <property type="component" value="Chromosome 2"/>
</dbReference>
<evidence type="ECO:0000256" key="1">
    <source>
        <dbReference type="ARBA" id="ARBA00007074"/>
    </source>
</evidence>
<dbReference type="PANTHER" id="PTHR47053:SF1">
    <property type="entry name" value="MUREIN DD-ENDOPEPTIDASE MEPH-RELATED"/>
    <property type="match status" value="1"/>
</dbReference>
<evidence type="ECO:0000313" key="10">
    <source>
        <dbReference type="Proteomes" id="UP001431572"/>
    </source>
</evidence>
<dbReference type="Gene3D" id="2.30.30.40">
    <property type="entry name" value="SH3 Domains"/>
    <property type="match status" value="2"/>
</dbReference>
<evidence type="ECO:0000256" key="3">
    <source>
        <dbReference type="ARBA" id="ARBA00022801"/>
    </source>
</evidence>
<keyword evidence="10" id="KW-1185">Reference proteome</keyword>
<dbReference type="EMBL" id="CP128400">
    <property type="protein sequence ID" value="WJW69088.1"/>
    <property type="molecule type" value="Genomic_DNA"/>
</dbReference>
<dbReference type="EMBL" id="JACATZ010000003">
    <property type="protein sequence ID" value="NWJ47177.1"/>
    <property type="molecule type" value="Genomic_DNA"/>
</dbReference>
<dbReference type="InterPro" id="IPR003646">
    <property type="entry name" value="SH3-like_bac-type"/>
</dbReference>
<dbReference type="Pfam" id="PF00877">
    <property type="entry name" value="NLPC_P60"/>
    <property type="match status" value="1"/>
</dbReference>
<dbReference type="GO" id="GO:0008234">
    <property type="term" value="F:cysteine-type peptidase activity"/>
    <property type="evidence" value="ECO:0007669"/>
    <property type="project" value="UniProtKB-KW"/>
</dbReference>
<organism evidence="7 9">
    <name type="scientific">Candidatus Chlorohelix allophototropha</name>
    <dbReference type="NCBI Taxonomy" id="3003348"/>
    <lineage>
        <taxon>Bacteria</taxon>
        <taxon>Bacillati</taxon>
        <taxon>Chloroflexota</taxon>
        <taxon>Chloroflexia</taxon>
        <taxon>Candidatus Chloroheliales</taxon>
        <taxon>Candidatus Chloroheliaceae</taxon>
        <taxon>Candidatus Chlorohelix</taxon>
    </lineage>
</organism>
<dbReference type="AlphaFoldDB" id="A0A8T7M4Z4"/>
<comment type="similarity">
    <text evidence="1">Belongs to the peptidase C40 family.</text>
</comment>
<keyword evidence="3" id="KW-0378">Hydrolase</keyword>
<dbReference type="GO" id="GO:0006508">
    <property type="term" value="P:proteolysis"/>
    <property type="evidence" value="ECO:0007669"/>
    <property type="project" value="UniProtKB-KW"/>
</dbReference>
<evidence type="ECO:0000259" key="6">
    <source>
        <dbReference type="PROSITE" id="PS51935"/>
    </source>
</evidence>
<dbReference type="PANTHER" id="PTHR47053">
    <property type="entry name" value="MUREIN DD-ENDOPEPTIDASE MEPH-RELATED"/>
    <property type="match status" value="1"/>
</dbReference>
<protein>
    <submittedName>
        <fullName evidence="7">C40 family peptidase</fullName>
    </submittedName>
</protein>
<reference evidence="8" key="2">
    <citation type="journal article" date="2024" name="Nature">
        <title>Anoxygenic phototroph of the Chloroflexota uses a type I reaction centre.</title>
        <authorList>
            <person name="Tsuji J.M."/>
            <person name="Shaw N.A."/>
            <person name="Nagashima S."/>
            <person name="Venkiteswaran J.J."/>
            <person name="Schiff S.L."/>
            <person name="Watanabe T."/>
            <person name="Fukui M."/>
            <person name="Hanada S."/>
            <person name="Tank M."/>
            <person name="Neufeld J.D."/>
        </authorList>
    </citation>
    <scope>NUCLEOTIDE SEQUENCE</scope>
    <source>
        <strain evidence="8">L227-S17</strain>
    </source>
</reference>
<dbReference type="InterPro" id="IPR051202">
    <property type="entry name" value="Peptidase_C40"/>
</dbReference>
<reference evidence="7 9" key="1">
    <citation type="submission" date="2020-06" db="EMBL/GenBank/DDBJ databases">
        <title>Anoxygenic phototrophic Chloroflexota member uses a Type I reaction center.</title>
        <authorList>
            <person name="Tsuji J.M."/>
            <person name="Shaw N.A."/>
            <person name="Nagashima S."/>
            <person name="Venkiteswaran J."/>
            <person name="Schiff S.L."/>
            <person name="Hanada S."/>
            <person name="Tank M."/>
            <person name="Neufeld J.D."/>
        </authorList>
    </citation>
    <scope>NUCLEOTIDE SEQUENCE [LARGE SCALE GENOMIC DNA]</scope>
    <source>
        <strain evidence="7">L227-S17</strain>
    </source>
</reference>
<dbReference type="InterPro" id="IPR000064">
    <property type="entry name" value="NLP_P60_dom"/>
</dbReference>
<evidence type="ECO:0000256" key="4">
    <source>
        <dbReference type="ARBA" id="ARBA00022807"/>
    </source>
</evidence>
<evidence type="ECO:0000256" key="5">
    <source>
        <dbReference type="SAM" id="MobiDB-lite"/>
    </source>
</evidence>
<keyword evidence="2" id="KW-0645">Protease</keyword>
<dbReference type="Gene3D" id="3.90.1720.10">
    <property type="entry name" value="endopeptidase domain like (from Nostoc punctiforme)"/>
    <property type="match status" value="1"/>
</dbReference>
<dbReference type="PROSITE" id="PS51935">
    <property type="entry name" value="NLPC_P60"/>
    <property type="match status" value="1"/>
</dbReference>
<dbReference type="SMART" id="SM00287">
    <property type="entry name" value="SH3b"/>
    <property type="match status" value="3"/>
</dbReference>
<gene>
    <name evidence="7" type="ORF">HXX08_15050</name>
    <name evidence="8" type="ORF">OZ401_002681</name>
</gene>
<feature type="domain" description="NlpC/P60" evidence="6">
    <location>
        <begin position="393"/>
        <end position="518"/>
    </location>
</feature>
<name>A0A8T7M4Z4_9CHLR</name>
<evidence type="ECO:0000313" key="7">
    <source>
        <dbReference type="EMBL" id="NWJ47177.1"/>
    </source>
</evidence>
<keyword evidence="4" id="KW-0788">Thiol protease</keyword>
<evidence type="ECO:0000256" key="2">
    <source>
        <dbReference type="ARBA" id="ARBA00022670"/>
    </source>
</evidence>
<evidence type="ECO:0000313" key="8">
    <source>
        <dbReference type="EMBL" id="WJW69088.1"/>
    </source>
</evidence>
<dbReference type="SUPFAM" id="SSF54001">
    <property type="entry name" value="Cysteine proteinases"/>
    <property type="match status" value="1"/>
</dbReference>
<evidence type="ECO:0000313" key="9">
    <source>
        <dbReference type="Proteomes" id="UP000521676"/>
    </source>
</evidence>
<accession>A0A8T7M4Z4</accession>